<reference evidence="1" key="1">
    <citation type="submission" date="2025-08" db="UniProtKB">
        <authorList>
            <consortium name="Ensembl"/>
        </authorList>
    </citation>
    <scope>IDENTIFICATION</scope>
</reference>
<name>A0A8C5J834_JUNHY</name>
<sequence>MWQHRATTGSAGDGHTMHQSSIYFFSVDPEKAFADIIGTEPIGLEAHRLMEVVPASHLIQNLAKPYINLNHHVLGPKSVKDIVSAMVSNTTITQLECEDSCILVEGAICIGEMFINQCLSNTPLFTTWLVASKTLGGNIARTTDPISAKGYSIPYDISSAIRAKRKAGSKGKGGWESAAHLLL</sequence>
<protein>
    <submittedName>
        <fullName evidence="1">Uncharacterized protein</fullName>
    </submittedName>
</protein>
<accession>A0A8C5J834</accession>
<organism evidence="1 2">
    <name type="scientific">Junco hyemalis</name>
    <name type="common">Dark-eyed junco</name>
    <dbReference type="NCBI Taxonomy" id="40217"/>
    <lineage>
        <taxon>Eukaryota</taxon>
        <taxon>Metazoa</taxon>
        <taxon>Chordata</taxon>
        <taxon>Craniata</taxon>
        <taxon>Vertebrata</taxon>
        <taxon>Euteleostomi</taxon>
        <taxon>Archelosauria</taxon>
        <taxon>Archosauria</taxon>
        <taxon>Dinosauria</taxon>
        <taxon>Saurischia</taxon>
        <taxon>Theropoda</taxon>
        <taxon>Coelurosauria</taxon>
        <taxon>Aves</taxon>
        <taxon>Neognathae</taxon>
        <taxon>Neoaves</taxon>
        <taxon>Telluraves</taxon>
        <taxon>Australaves</taxon>
        <taxon>Passeriformes</taxon>
        <taxon>Passerellidae</taxon>
        <taxon>Junco</taxon>
    </lineage>
</organism>
<proteinExistence type="predicted"/>
<dbReference type="Ensembl" id="ENSJHYT00000018582.1">
    <property type="protein sequence ID" value="ENSJHYP00000015397.1"/>
    <property type="gene ID" value="ENSJHYG00000011825.1"/>
</dbReference>
<dbReference type="AlphaFoldDB" id="A0A8C5J834"/>
<reference evidence="1" key="2">
    <citation type="submission" date="2025-09" db="UniProtKB">
        <authorList>
            <consortium name="Ensembl"/>
        </authorList>
    </citation>
    <scope>IDENTIFICATION</scope>
</reference>
<dbReference type="SUPFAM" id="SSF52047">
    <property type="entry name" value="RNI-like"/>
    <property type="match status" value="1"/>
</dbReference>
<keyword evidence="2" id="KW-1185">Reference proteome</keyword>
<evidence type="ECO:0000313" key="1">
    <source>
        <dbReference type="Ensembl" id="ENSJHYP00000015397.1"/>
    </source>
</evidence>
<evidence type="ECO:0000313" key="2">
    <source>
        <dbReference type="Proteomes" id="UP000694408"/>
    </source>
</evidence>
<dbReference type="Proteomes" id="UP000694408">
    <property type="component" value="Unplaced"/>
</dbReference>